<dbReference type="OrthoDB" id="4250781at2759"/>
<accession>A0A507AKM9</accession>
<dbReference type="InterPro" id="IPR016181">
    <property type="entry name" value="Acyl_CoA_acyltransferase"/>
</dbReference>
<dbReference type="Proteomes" id="UP000319257">
    <property type="component" value="Unassembled WGS sequence"/>
</dbReference>
<keyword evidence="5" id="KW-1185">Reference proteome</keyword>
<dbReference type="GO" id="GO:0019290">
    <property type="term" value="P:siderophore biosynthetic process"/>
    <property type="evidence" value="ECO:0007669"/>
    <property type="project" value="InterPro"/>
</dbReference>
<dbReference type="EMBL" id="SKBQ01000008">
    <property type="protein sequence ID" value="TPX07567.1"/>
    <property type="molecule type" value="Genomic_DNA"/>
</dbReference>
<dbReference type="InterPro" id="IPR019432">
    <property type="entry name" value="Acyltransferase_MbtK/IucB-like"/>
</dbReference>
<dbReference type="GO" id="GO:0016410">
    <property type="term" value="F:N-acyltransferase activity"/>
    <property type="evidence" value="ECO:0007669"/>
    <property type="project" value="TreeGrafter"/>
</dbReference>
<comment type="caution">
    <text evidence="4">The sequence shown here is derived from an EMBL/GenBank/DDBJ whole genome shotgun (WGS) entry which is preliminary data.</text>
</comment>
<dbReference type="GeneID" id="41969410"/>
<reference evidence="4 5" key="1">
    <citation type="submission" date="2019-06" db="EMBL/GenBank/DDBJ databases">
        <title>Draft genome sequence of the filamentous fungus Phialemoniopsis curvata isolated from diesel fuel.</title>
        <authorList>
            <person name="Varaljay V.A."/>
            <person name="Lyon W.J."/>
            <person name="Crouch A.L."/>
            <person name="Drake C.E."/>
            <person name="Hollomon J.M."/>
            <person name="Nadeau L.J."/>
            <person name="Nunn H.S."/>
            <person name="Stevenson B.S."/>
            <person name="Bojanowski C.L."/>
            <person name="Crookes-Goodson W.J."/>
        </authorList>
    </citation>
    <scope>NUCLEOTIDE SEQUENCE [LARGE SCALE GENOMIC DNA]</scope>
    <source>
        <strain evidence="4 5">D216</strain>
    </source>
</reference>
<dbReference type="Gene3D" id="3.40.630.30">
    <property type="match status" value="1"/>
</dbReference>
<name>A0A507AKM9_9PEZI</name>
<evidence type="ECO:0000313" key="4">
    <source>
        <dbReference type="EMBL" id="TPX07567.1"/>
    </source>
</evidence>
<dbReference type="Pfam" id="PF13523">
    <property type="entry name" value="Acetyltransf_8"/>
    <property type="match status" value="1"/>
</dbReference>
<dbReference type="RefSeq" id="XP_030989071.1">
    <property type="nucleotide sequence ID" value="XM_031136100.1"/>
</dbReference>
<evidence type="ECO:0000256" key="1">
    <source>
        <dbReference type="ARBA" id="ARBA00009893"/>
    </source>
</evidence>
<evidence type="ECO:0000259" key="2">
    <source>
        <dbReference type="SMART" id="SM01006"/>
    </source>
</evidence>
<dbReference type="SMART" id="SM01006">
    <property type="entry name" value="AlcB"/>
    <property type="match status" value="1"/>
</dbReference>
<proteinExistence type="inferred from homology"/>
<organism evidence="4 5">
    <name type="scientific">Thyridium curvatum</name>
    <dbReference type="NCBI Taxonomy" id="1093900"/>
    <lineage>
        <taxon>Eukaryota</taxon>
        <taxon>Fungi</taxon>
        <taxon>Dikarya</taxon>
        <taxon>Ascomycota</taxon>
        <taxon>Pezizomycotina</taxon>
        <taxon>Sordariomycetes</taxon>
        <taxon>Sordariomycetidae</taxon>
        <taxon>Thyridiales</taxon>
        <taxon>Thyridiaceae</taxon>
        <taxon>Thyridium</taxon>
    </lineage>
</organism>
<gene>
    <name evidence="3" type="ORF">E0L32_001963</name>
    <name evidence="4" type="ORF">E0L32_002170</name>
</gene>
<protein>
    <recommendedName>
        <fullName evidence="2">Acyltransferase MbtK/IucB-like conserved domain-containing protein</fullName>
    </recommendedName>
</protein>
<dbReference type="EMBL" id="SKBQ01000008">
    <property type="protein sequence ID" value="TPX07360.1"/>
    <property type="molecule type" value="Genomic_DNA"/>
</dbReference>
<dbReference type="PANTHER" id="PTHR31438">
    <property type="entry name" value="LYSINE N-ACYLTRANSFERASE C17G9.06C-RELATED"/>
    <property type="match status" value="1"/>
</dbReference>
<dbReference type="STRING" id="1093900.A0A507AKM9"/>
<dbReference type="SUPFAM" id="SSF55729">
    <property type="entry name" value="Acyl-CoA N-acyltransferases (Nat)"/>
    <property type="match status" value="1"/>
</dbReference>
<dbReference type="AlphaFoldDB" id="A0A507AKM9"/>
<evidence type="ECO:0000313" key="5">
    <source>
        <dbReference type="Proteomes" id="UP000319257"/>
    </source>
</evidence>
<evidence type="ECO:0000313" key="3">
    <source>
        <dbReference type="EMBL" id="TPX07360.1"/>
    </source>
</evidence>
<feature type="domain" description="Acyltransferase MbtK/IucB-like conserved" evidence="2">
    <location>
        <begin position="255"/>
        <end position="304"/>
    </location>
</feature>
<dbReference type="PANTHER" id="PTHR31438:SF7">
    <property type="entry name" value="ACYLTRANSFERASE MBTK_IUCB-LIKE CONSERVED DOMAIN-CONTAINING PROTEIN"/>
    <property type="match status" value="1"/>
</dbReference>
<comment type="similarity">
    <text evidence="1">Belongs to the lysine N-acyltransferase MbtK family.</text>
</comment>
<dbReference type="InParanoid" id="A0A507AKM9"/>
<sequence>MARLADHKPSDPIMVLPHPYLTPYFLTKTTRPGTSDPVYQLKAGKAQKPHVQLQNDNLFFSEPEDVKSSDRPVDSNNTAWARARRSPAVTVSWPASAAAPTLAQLWLVVYIVVTVRPQEELFRLRLNGGGSNSTTKLAQQLKNVGLAIAHPEPRGPSSKIFPGQQDELVVLRSTFWQGAGSPFGPRPVWTPDTYADDGGEEGGLARYPSLTLDYTMADEPGTALCWHPRRAAKPRPGAVIYSRYVPHLGENFSMVALDYTNAEHLGYFHAWQNDPRVSQGWNETGTLEQHREYLRRAHEDPHQFTVLARFDDVYFAYFEMYWGKEDRLGAYYAAHDFDRGRHSLVGDVRFRGPHRVSAWWSSQMHYLFLDDPRTMAIVGEPKYTNTSVLAYDFIHGFGVDKFVDLPHKRSGFMRCSRERFFQLCPLAENDKVVGGTNVGLVPKL</sequence>